<dbReference type="EMBL" id="JACVXA010000054">
    <property type="protein sequence ID" value="MBE3639683.1"/>
    <property type="molecule type" value="Genomic_DNA"/>
</dbReference>
<keyword evidence="1" id="KW-0812">Transmembrane</keyword>
<accession>A0A8J6Z125</accession>
<feature type="chain" id="PRO_5035210737" evidence="2">
    <location>
        <begin position="20"/>
        <end position="379"/>
    </location>
</feature>
<keyword evidence="1" id="KW-1133">Transmembrane helix</keyword>
<comment type="caution">
    <text evidence="3">The sequence shown here is derived from an EMBL/GenBank/DDBJ whole genome shotgun (WGS) entry which is preliminary data.</text>
</comment>
<dbReference type="PANTHER" id="PTHR40940">
    <property type="entry name" value="PROTEIN BATD-RELATED"/>
    <property type="match status" value="1"/>
</dbReference>
<keyword evidence="4" id="KW-1185">Reference proteome</keyword>
<evidence type="ECO:0000256" key="1">
    <source>
        <dbReference type="SAM" id="Phobius"/>
    </source>
</evidence>
<evidence type="ECO:0000313" key="4">
    <source>
        <dbReference type="Proteomes" id="UP000609121"/>
    </source>
</evidence>
<evidence type="ECO:0000256" key="2">
    <source>
        <dbReference type="SAM" id="SignalP"/>
    </source>
</evidence>
<reference evidence="3" key="1">
    <citation type="submission" date="2020-09" db="EMBL/GenBank/DDBJ databases">
        <title>A novel bacterium of genus Mangrovicoccus, isolated from South China Sea.</title>
        <authorList>
            <person name="Huang H."/>
            <person name="Mo K."/>
            <person name="Hu Y."/>
        </authorList>
    </citation>
    <scope>NUCLEOTIDE SEQUENCE</scope>
    <source>
        <strain evidence="3">HB182678</strain>
    </source>
</reference>
<feature type="transmembrane region" description="Helical" evidence="1">
    <location>
        <begin position="286"/>
        <end position="305"/>
    </location>
</feature>
<dbReference type="AlphaFoldDB" id="A0A8J6Z125"/>
<keyword evidence="2" id="KW-0732">Signal</keyword>
<evidence type="ECO:0000313" key="3">
    <source>
        <dbReference type="EMBL" id="MBE3639683.1"/>
    </source>
</evidence>
<gene>
    <name evidence="3" type="ORF">ICN82_15890</name>
</gene>
<dbReference type="Proteomes" id="UP000609121">
    <property type="component" value="Unassembled WGS sequence"/>
</dbReference>
<protein>
    <submittedName>
        <fullName evidence="3">BatD family protein</fullName>
    </submittedName>
</protein>
<name>A0A8J6Z125_9RHOB</name>
<keyword evidence="1" id="KW-0472">Membrane</keyword>
<dbReference type="RefSeq" id="WP_193184569.1">
    <property type="nucleotide sequence ID" value="NZ_JACVXA010000054.1"/>
</dbReference>
<sequence length="379" mass="40047">MIRILALLLVLLLPDPAPAQEAAAEAPPDGPILRQELDPAEGAPGQVLTLRLTVLVPSYMPEPPVWPALQTPDLKITLPERGSGPVSERVGGETWSGISRRYEITPLHPGAYALPPISVGVTWADGESGEIRKATVTGDPVRLTGVVPEAAAGLDPFLAAEALTLDLQVEGTPEEMTQGDSVTLTLTATIEGGTPMMIPALLQVPGIPGIAAYPDEPRLSETADGGTRVESVTLVAEAGAKADIPAIKVDWYDPASDSIRSAATEPVTIRAEGPRLPRLSPQQRRWAVTAGLAGLGLLGGGALAWRRLRPLRQRRAEARRASEAFAWAALQDALRKRDTARLHPALDLWAARCPAADPRRDPRLAGALAAIGRARYGPG</sequence>
<feature type="non-terminal residue" evidence="3">
    <location>
        <position position="379"/>
    </location>
</feature>
<feature type="signal peptide" evidence="2">
    <location>
        <begin position="1"/>
        <end position="19"/>
    </location>
</feature>
<dbReference type="PANTHER" id="PTHR40940:SF1">
    <property type="entry name" value="PROTEIN BATD"/>
    <property type="match status" value="1"/>
</dbReference>
<dbReference type="InterPro" id="IPR025738">
    <property type="entry name" value="BatD"/>
</dbReference>
<organism evidence="3 4">
    <name type="scientific">Mangrovicoccus algicola</name>
    <dbReference type="NCBI Taxonomy" id="2771008"/>
    <lineage>
        <taxon>Bacteria</taxon>
        <taxon>Pseudomonadati</taxon>
        <taxon>Pseudomonadota</taxon>
        <taxon>Alphaproteobacteria</taxon>
        <taxon>Rhodobacterales</taxon>
        <taxon>Paracoccaceae</taxon>
        <taxon>Mangrovicoccus</taxon>
    </lineage>
</organism>
<proteinExistence type="predicted"/>